<accession>A0A914CKV2</accession>
<evidence type="ECO:0000256" key="1">
    <source>
        <dbReference type="SAM" id="Phobius"/>
    </source>
</evidence>
<feature type="chain" id="PRO_5037114080" evidence="2">
    <location>
        <begin position="18"/>
        <end position="84"/>
    </location>
</feature>
<dbReference type="WBParaSite" id="ACRNAN_scaffold11419.g8039.t1">
    <property type="protein sequence ID" value="ACRNAN_scaffold11419.g8039.t1"/>
    <property type="gene ID" value="ACRNAN_scaffold11419.g8039"/>
</dbReference>
<name>A0A914CKV2_9BILA</name>
<keyword evidence="1" id="KW-0812">Transmembrane</keyword>
<feature type="transmembrane region" description="Helical" evidence="1">
    <location>
        <begin position="7"/>
        <end position="27"/>
    </location>
</feature>
<protein>
    <submittedName>
        <fullName evidence="4">Uncharacterized protein</fullName>
    </submittedName>
</protein>
<keyword evidence="1" id="KW-1133">Transmembrane helix</keyword>
<keyword evidence="1" id="KW-0472">Membrane</keyword>
<keyword evidence="3" id="KW-1185">Reference proteome</keyword>
<reference evidence="4" key="1">
    <citation type="submission" date="2022-11" db="UniProtKB">
        <authorList>
            <consortium name="WormBaseParasite"/>
        </authorList>
    </citation>
    <scope>IDENTIFICATION</scope>
</reference>
<evidence type="ECO:0000313" key="4">
    <source>
        <dbReference type="WBParaSite" id="ACRNAN_scaffold11419.g8039.t1"/>
    </source>
</evidence>
<dbReference type="AlphaFoldDB" id="A0A914CKV2"/>
<evidence type="ECO:0000313" key="3">
    <source>
        <dbReference type="Proteomes" id="UP000887540"/>
    </source>
</evidence>
<feature type="signal peptide" evidence="2">
    <location>
        <begin position="1"/>
        <end position="17"/>
    </location>
</feature>
<evidence type="ECO:0000256" key="2">
    <source>
        <dbReference type="SAM" id="SignalP"/>
    </source>
</evidence>
<organism evidence="3 4">
    <name type="scientific">Acrobeloides nanus</name>
    <dbReference type="NCBI Taxonomy" id="290746"/>
    <lineage>
        <taxon>Eukaryota</taxon>
        <taxon>Metazoa</taxon>
        <taxon>Ecdysozoa</taxon>
        <taxon>Nematoda</taxon>
        <taxon>Chromadorea</taxon>
        <taxon>Rhabditida</taxon>
        <taxon>Tylenchina</taxon>
        <taxon>Cephalobomorpha</taxon>
        <taxon>Cephaloboidea</taxon>
        <taxon>Cephalobidae</taxon>
        <taxon>Acrobeloides</taxon>
    </lineage>
</organism>
<sequence>MLIGDFISLIFINLLVAIPTTFVGNQIYSDTTLHYITAMDTVYYHSFVFHAFLLTSNRFCVFICKFAEPLFIPKYLYMWPEFMA</sequence>
<proteinExistence type="predicted"/>
<dbReference type="Proteomes" id="UP000887540">
    <property type="component" value="Unplaced"/>
</dbReference>
<feature type="transmembrane region" description="Helical" evidence="1">
    <location>
        <begin position="47"/>
        <end position="67"/>
    </location>
</feature>
<keyword evidence="2" id="KW-0732">Signal</keyword>